<evidence type="ECO:0000313" key="1">
    <source>
        <dbReference type="EMBL" id="KGM57227.1"/>
    </source>
</evidence>
<comment type="caution">
    <text evidence="1">The sequence shown here is derived from an EMBL/GenBank/DDBJ whole genome shotgun (WGS) entry which is preliminary data.</text>
</comment>
<organism evidence="1 2">
    <name type="scientific">Lysobacter arseniciresistens ZS79</name>
    <dbReference type="NCBI Taxonomy" id="913325"/>
    <lineage>
        <taxon>Bacteria</taxon>
        <taxon>Pseudomonadati</taxon>
        <taxon>Pseudomonadota</taxon>
        <taxon>Gammaproteobacteria</taxon>
        <taxon>Lysobacterales</taxon>
        <taxon>Lysobacteraceae</taxon>
        <taxon>Novilysobacter</taxon>
    </lineage>
</organism>
<keyword evidence="2" id="KW-1185">Reference proteome</keyword>
<dbReference type="PROSITE" id="PS51257">
    <property type="entry name" value="PROKAR_LIPOPROTEIN"/>
    <property type="match status" value="1"/>
</dbReference>
<name>A0A0A0F778_9GAMM</name>
<proteinExistence type="predicted"/>
<dbReference type="Proteomes" id="UP000029989">
    <property type="component" value="Unassembled WGS sequence"/>
</dbReference>
<reference evidence="1 2" key="1">
    <citation type="journal article" date="2015" name="Stand. Genomic Sci.">
        <title>Genomic information of the arsenic-resistant bacterium Lysobacter arseniciresistens type strain ZS79(T) and comparison of Lysobacter draft genomes.</title>
        <authorList>
            <person name="Liu L."/>
            <person name="Zhang S."/>
            <person name="Luo M."/>
            <person name="Wang G."/>
        </authorList>
    </citation>
    <scope>NUCLEOTIDE SEQUENCE [LARGE SCALE GENOMIC DNA]</scope>
    <source>
        <strain evidence="1 2">ZS79</strain>
    </source>
</reference>
<dbReference type="AlphaFoldDB" id="A0A0A0F778"/>
<dbReference type="EMBL" id="AVPT01000004">
    <property type="protein sequence ID" value="KGM57227.1"/>
    <property type="molecule type" value="Genomic_DNA"/>
</dbReference>
<protein>
    <submittedName>
        <fullName evidence="1">Uncharacterized protein</fullName>
    </submittedName>
</protein>
<evidence type="ECO:0000313" key="2">
    <source>
        <dbReference type="Proteomes" id="UP000029989"/>
    </source>
</evidence>
<accession>A0A0A0F778</accession>
<gene>
    <name evidence="1" type="ORF">N799_10340</name>
</gene>
<sequence>MKATMSWTAALMTTSCGASREMTSCAVVQVSIDSTAAPATTCSTAALVMTTCRVLMASTFISLARILEATISTHWAGRFLSVQWLAASLGWAVA</sequence>